<evidence type="ECO:0000313" key="2">
    <source>
        <dbReference type="Proteomes" id="UP000318313"/>
    </source>
</evidence>
<sequence length="172" mass="18662">MSFDIFFQTSHLSDQTEEAVNPFTGEVVQKPVGETVTSSEREALQKLIASAGADTPDDFGSYVIDFEDGPGLELFFDGLEGSDEFSGGMAALRSLTPELTQFLFSVADKGNLIMLAAMEESRPIATSAETAERVVSRWSDVVVVSSAEDLRALLATGFDGWKSYRDRVVDDS</sequence>
<name>A0A518IAJ7_9PLAN</name>
<dbReference type="Proteomes" id="UP000318313">
    <property type="component" value="Chromosome"/>
</dbReference>
<dbReference type="RefSeq" id="WP_145308433.1">
    <property type="nucleotide sequence ID" value="NZ_CP037452.1"/>
</dbReference>
<dbReference type="OrthoDB" id="274371at2"/>
<reference evidence="1 2" key="1">
    <citation type="submission" date="2019-03" db="EMBL/GenBank/DDBJ databases">
        <title>Deep-cultivation of Planctomycetes and their phenomic and genomic characterization uncovers novel biology.</title>
        <authorList>
            <person name="Wiegand S."/>
            <person name="Jogler M."/>
            <person name="Boedeker C."/>
            <person name="Pinto D."/>
            <person name="Vollmers J."/>
            <person name="Rivas-Marin E."/>
            <person name="Kohn T."/>
            <person name="Peeters S.H."/>
            <person name="Heuer A."/>
            <person name="Rast P."/>
            <person name="Oberbeckmann S."/>
            <person name="Bunk B."/>
            <person name="Jeske O."/>
            <person name="Meyerdierks A."/>
            <person name="Storesund J.E."/>
            <person name="Kallscheuer N."/>
            <person name="Luecker S."/>
            <person name="Lage O.M."/>
            <person name="Pohl T."/>
            <person name="Merkel B.J."/>
            <person name="Hornburger P."/>
            <person name="Mueller R.-W."/>
            <person name="Bruemmer F."/>
            <person name="Labrenz M."/>
            <person name="Spormann A.M."/>
            <person name="Op den Camp H."/>
            <person name="Overmann J."/>
            <person name="Amann R."/>
            <person name="Jetten M.S.M."/>
            <person name="Mascher T."/>
            <person name="Medema M.H."/>
            <person name="Devos D.P."/>
            <person name="Kaster A.-K."/>
            <person name="Ovreas L."/>
            <person name="Rohde M."/>
            <person name="Galperin M.Y."/>
            <person name="Jogler C."/>
        </authorList>
    </citation>
    <scope>NUCLEOTIDE SEQUENCE [LARGE SCALE GENOMIC DNA]</scope>
    <source>
        <strain evidence="1 2">Enr17</strain>
    </source>
</reference>
<dbReference type="KEGG" id="gfm:Enr17x_21810"/>
<organism evidence="1 2">
    <name type="scientific">Gimesia fumaroli</name>
    <dbReference type="NCBI Taxonomy" id="2527976"/>
    <lineage>
        <taxon>Bacteria</taxon>
        <taxon>Pseudomonadati</taxon>
        <taxon>Planctomycetota</taxon>
        <taxon>Planctomycetia</taxon>
        <taxon>Planctomycetales</taxon>
        <taxon>Planctomycetaceae</taxon>
        <taxon>Gimesia</taxon>
    </lineage>
</organism>
<keyword evidence="2" id="KW-1185">Reference proteome</keyword>
<proteinExistence type="predicted"/>
<dbReference type="AlphaFoldDB" id="A0A518IAJ7"/>
<protein>
    <submittedName>
        <fullName evidence="1">Uncharacterized protein</fullName>
    </submittedName>
</protein>
<gene>
    <name evidence="1" type="ORF">Enr17x_21810</name>
</gene>
<accession>A0A518IAJ7</accession>
<dbReference type="EMBL" id="CP037452">
    <property type="protein sequence ID" value="QDV50143.1"/>
    <property type="molecule type" value="Genomic_DNA"/>
</dbReference>
<evidence type="ECO:0000313" key="1">
    <source>
        <dbReference type="EMBL" id="QDV50143.1"/>
    </source>
</evidence>